<comment type="similarity">
    <text evidence="1">Belongs to the HAD-like hydrolase superfamily.</text>
</comment>
<reference evidence="2 3" key="1">
    <citation type="journal article" date="2019" name="Int. J. Syst. Evol. Microbiol.">
        <title>The Global Catalogue of Microorganisms (GCM) 10K type strain sequencing project: providing services to taxonomists for standard genome sequencing and annotation.</title>
        <authorList>
            <consortium name="The Broad Institute Genomics Platform"/>
            <consortium name="The Broad Institute Genome Sequencing Center for Infectious Disease"/>
            <person name="Wu L."/>
            <person name="Ma J."/>
        </authorList>
    </citation>
    <scope>NUCLEOTIDE SEQUENCE [LARGE SCALE GENOMIC DNA]</scope>
    <source>
        <strain evidence="2 3">WLHS5</strain>
    </source>
</reference>
<dbReference type="PANTHER" id="PTHR43434:SF1">
    <property type="entry name" value="PHOSPHOGLYCOLATE PHOSPHATASE"/>
    <property type="match status" value="1"/>
</dbReference>
<dbReference type="GO" id="GO:0016787">
    <property type="term" value="F:hydrolase activity"/>
    <property type="evidence" value="ECO:0007669"/>
    <property type="project" value="UniProtKB-KW"/>
</dbReference>
<dbReference type="Proteomes" id="UP001595898">
    <property type="component" value="Unassembled WGS sequence"/>
</dbReference>
<organism evidence="2 3">
    <name type="scientific">Halosolutus amylolyticus</name>
    <dbReference type="NCBI Taxonomy" id="2932267"/>
    <lineage>
        <taxon>Archaea</taxon>
        <taxon>Methanobacteriati</taxon>
        <taxon>Methanobacteriota</taxon>
        <taxon>Stenosarchaea group</taxon>
        <taxon>Halobacteria</taxon>
        <taxon>Halobacteriales</taxon>
        <taxon>Natrialbaceae</taxon>
        <taxon>Halosolutus</taxon>
    </lineage>
</organism>
<dbReference type="InterPro" id="IPR036412">
    <property type="entry name" value="HAD-like_sf"/>
</dbReference>
<evidence type="ECO:0000256" key="1">
    <source>
        <dbReference type="ARBA" id="ARBA00007958"/>
    </source>
</evidence>
<sequence length="221" mass="24543">MQTRYDAIVFDNDGVLTTPTDRDALVDAIHDAFERVGVAEPSDGHVETLLGPDVDSLRRLAGEYDVDPHDLWTARERAAIETQLEELRAGRKRLYDDVDAVDSLASTNAIVSNNQHETIGNILEHFDLGVEVWYGREPTLSGIDRKKPTPYYLELALEDLDATNPLYVGDSWVDVAAADAAGIDSAYLWRDHARGYEEWTSAEPDHEIDSLEAITDLATSS</sequence>
<name>A0ABD5PSA8_9EURY</name>
<dbReference type="SUPFAM" id="SSF56784">
    <property type="entry name" value="HAD-like"/>
    <property type="match status" value="1"/>
</dbReference>
<protein>
    <submittedName>
        <fullName evidence="2">HAD family hydrolase</fullName>
        <ecNumber evidence="2">3.-.-.-</ecNumber>
    </submittedName>
</protein>
<dbReference type="EMBL" id="JBHSFA010000007">
    <property type="protein sequence ID" value="MFC4543501.1"/>
    <property type="molecule type" value="Genomic_DNA"/>
</dbReference>
<dbReference type="Gene3D" id="1.10.150.240">
    <property type="entry name" value="Putative phosphatase, domain 2"/>
    <property type="match status" value="1"/>
</dbReference>
<accession>A0ABD5PSA8</accession>
<dbReference type="InterPro" id="IPR023214">
    <property type="entry name" value="HAD_sf"/>
</dbReference>
<dbReference type="PANTHER" id="PTHR43434">
    <property type="entry name" value="PHOSPHOGLYCOLATE PHOSPHATASE"/>
    <property type="match status" value="1"/>
</dbReference>
<dbReference type="InterPro" id="IPR050155">
    <property type="entry name" value="HAD-like_hydrolase_sf"/>
</dbReference>
<dbReference type="AlphaFoldDB" id="A0ABD5PSA8"/>
<dbReference type="InterPro" id="IPR023198">
    <property type="entry name" value="PGP-like_dom2"/>
</dbReference>
<proteinExistence type="inferred from homology"/>
<dbReference type="Pfam" id="PF00702">
    <property type="entry name" value="Hydrolase"/>
    <property type="match status" value="1"/>
</dbReference>
<evidence type="ECO:0000313" key="2">
    <source>
        <dbReference type="EMBL" id="MFC4543501.1"/>
    </source>
</evidence>
<evidence type="ECO:0000313" key="3">
    <source>
        <dbReference type="Proteomes" id="UP001595898"/>
    </source>
</evidence>
<dbReference type="Gene3D" id="3.40.50.1000">
    <property type="entry name" value="HAD superfamily/HAD-like"/>
    <property type="match status" value="1"/>
</dbReference>
<keyword evidence="3" id="KW-1185">Reference proteome</keyword>
<dbReference type="InterPro" id="IPR006439">
    <property type="entry name" value="HAD-SF_hydro_IA"/>
</dbReference>
<keyword evidence="2" id="KW-0378">Hydrolase</keyword>
<dbReference type="RefSeq" id="WP_250139826.1">
    <property type="nucleotide sequence ID" value="NZ_JALIQP010000002.1"/>
</dbReference>
<dbReference type="SFLD" id="SFLDG01129">
    <property type="entry name" value="C1.5:_HAD__Beta-PGM__Phosphata"/>
    <property type="match status" value="1"/>
</dbReference>
<gene>
    <name evidence="2" type="ORF">ACFO5R_16340</name>
</gene>
<dbReference type="EC" id="3.-.-.-" evidence="2"/>
<dbReference type="SFLD" id="SFLDS00003">
    <property type="entry name" value="Haloacid_Dehalogenase"/>
    <property type="match status" value="1"/>
</dbReference>
<comment type="caution">
    <text evidence="2">The sequence shown here is derived from an EMBL/GenBank/DDBJ whole genome shotgun (WGS) entry which is preliminary data.</text>
</comment>
<dbReference type="NCBIfam" id="TIGR01549">
    <property type="entry name" value="HAD-SF-IA-v1"/>
    <property type="match status" value="1"/>
</dbReference>